<sequence>MNHLATERQLSWLDHVRLFNLLTVPRAGLNVPAEAAEQALDLLDMAELVDPEAIAPNVVTMRSRVRLQRPRGDSFEVTLVYPAQADAADSSLSVFSPLGLSLLGARLDEELQWQGPAGETHTARVAEIVYQPESSGDFNR</sequence>
<organism evidence="2 3">
    <name type="scientific">Rubrivivax gelatinosus</name>
    <name type="common">Rhodocyclus gelatinosus</name>
    <name type="synonym">Rhodopseudomonas gelatinosa</name>
    <dbReference type="NCBI Taxonomy" id="28068"/>
    <lineage>
        <taxon>Bacteria</taxon>
        <taxon>Pseudomonadati</taxon>
        <taxon>Pseudomonadota</taxon>
        <taxon>Betaproteobacteria</taxon>
        <taxon>Burkholderiales</taxon>
        <taxon>Sphaerotilaceae</taxon>
        <taxon>Rubrivivax</taxon>
    </lineage>
</organism>
<keyword evidence="2" id="KW-0808">Transferase</keyword>
<dbReference type="SUPFAM" id="SSF54534">
    <property type="entry name" value="FKBP-like"/>
    <property type="match status" value="1"/>
</dbReference>
<comment type="caution">
    <text evidence="2">The sequence shown here is derived from an EMBL/GenBank/DDBJ whole genome shotgun (WGS) entry which is preliminary data.</text>
</comment>
<feature type="domain" description="Transcription elongation factor GreA/GreB C-terminal" evidence="1">
    <location>
        <begin position="57"/>
        <end position="129"/>
    </location>
</feature>
<dbReference type="PROSITE" id="PS00830">
    <property type="entry name" value="GREAB_2"/>
    <property type="match status" value="1"/>
</dbReference>
<dbReference type="Pfam" id="PF01272">
    <property type="entry name" value="GreA_GreB"/>
    <property type="match status" value="1"/>
</dbReference>
<dbReference type="PANTHER" id="PTHR30437:SF5">
    <property type="entry name" value="REGULATOR OF NUCLEOSIDE DIPHOSPHATE KINASE"/>
    <property type="match status" value="1"/>
</dbReference>
<dbReference type="InterPro" id="IPR036953">
    <property type="entry name" value="GreA/GreB_C_sf"/>
</dbReference>
<evidence type="ECO:0000259" key="1">
    <source>
        <dbReference type="Pfam" id="PF01272"/>
    </source>
</evidence>
<reference evidence="2" key="1">
    <citation type="submission" date="2017-08" db="EMBL/GenBank/DDBJ databases">
        <authorList>
            <person name="Imhoff J.F."/>
            <person name="Rahn T."/>
            <person name="Kuenzel S."/>
            <person name="Neulinger S.C."/>
        </authorList>
    </citation>
    <scope>NUCLEOTIDE SEQUENCE</scope>
    <source>
        <strain evidence="2">IM 151</strain>
    </source>
</reference>
<accession>A0ABS1DPU9</accession>
<dbReference type="Gene3D" id="3.10.50.30">
    <property type="entry name" value="Transcription elongation factor, GreA/GreB, C-terminal domain"/>
    <property type="match status" value="1"/>
</dbReference>
<dbReference type="PANTHER" id="PTHR30437">
    <property type="entry name" value="TRANSCRIPTION ELONGATION FACTOR GREA"/>
    <property type="match status" value="1"/>
</dbReference>
<protein>
    <submittedName>
        <fullName evidence="2">Nucleoside-diphosphate kinase</fullName>
    </submittedName>
</protein>
<evidence type="ECO:0000313" key="2">
    <source>
        <dbReference type="EMBL" id="MBK1711595.1"/>
    </source>
</evidence>
<keyword evidence="2" id="KW-0418">Kinase</keyword>
<gene>
    <name evidence="2" type="ORF">CKO43_02230</name>
</gene>
<dbReference type="GO" id="GO:0016301">
    <property type="term" value="F:kinase activity"/>
    <property type="evidence" value="ECO:0007669"/>
    <property type="project" value="UniProtKB-KW"/>
</dbReference>
<dbReference type="InterPro" id="IPR018151">
    <property type="entry name" value="TF_GreA/GreB_CS"/>
</dbReference>
<dbReference type="EMBL" id="NRRU01000004">
    <property type="protein sequence ID" value="MBK1711595.1"/>
    <property type="molecule type" value="Genomic_DNA"/>
</dbReference>
<evidence type="ECO:0000313" key="3">
    <source>
        <dbReference type="Proteomes" id="UP001041814"/>
    </source>
</evidence>
<reference evidence="2" key="2">
    <citation type="journal article" date="2020" name="Microorganisms">
        <title>Osmotic Adaptation and Compatible Solute Biosynthesis of Phototrophic Bacteria as Revealed from Genome Analyses.</title>
        <authorList>
            <person name="Imhoff J.F."/>
            <person name="Rahn T."/>
            <person name="Kunzel S."/>
            <person name="Keller A."/>
            <person name="Neulinger S.C."/>
        </authorList>
    </citation>
    <scope>NUCLEOTIDE SEQUENCE</scope>
    <source>
        <strain evidence="2">IM 151</strain>
    </source>
</reference>
<dbReference type="InterPro" id="IPR023459">
    <property type="entry name" value="Tscrpt_elong_fac_GreA/B_fam"/>
</dbReference>
<dbReference type="InterPro" id="IPR001437">
    <property type="entry name" value="Tscrpt_elong_fac_GreA/B_C"/>
</dbReference>
<dbReference type="Proteomes" id="UP001041814">
    <property type="component" value="Unassembled WGS sequence"/>
</dbReference>
<name>A0ABS1DPU9_RUBGE</name>
<dbReference type="RefSeq" id="WP_200377705.1">
    <property type="nucleotide sequence ID" value="NZ_NRRU01000004.1"/>
</dbReference>
<proteinExistence type="predicted"/>
<keyword evidence="3" id="KW-1185">Reference proteome</keyword>